<keyword evidence="3" id="KW-0547">Nucleotide-binding</keyword>
<dbReference type="Gene3D" id="3.40.50.300">
    <property type="entry name" value="P-loop containing nucleotide triphosphate hydrolases"/>
    <property type="match status" value="1"/>
</dbReference>
<dbReference type="InterPro" id="IPR003439">
    <property type="entry name" value="ABC_transporter-like_ATP-bd"/>
</dbReference>
<name>A0ABU0JLY0_9HYPH</name>
<dbReference type="EMBL" id="JAUSVX010000021">
    <property type="protein sequence ID" value="MDQ0474254.1"/>
    <property type="molecule type" value="Genomic_DNA"/>
</dbReference>
<comment type="similarity">
    <text evidence="1">Belongs to the ABC transporter superfamily.</text>
</comment>
<keyword evidence="2" id="KW-0813">Transport</keyword>
<dbReference type="InterPro" id="IPR050093">
    <property type="entry name" value="ABC_SmlMolc_Importer"/>
</dbReference>
<dbReference type="PROSITE" id="PS00211">
    <property type="entry name" value="ABC_TRANSPORTER_1"/>
    <property type="match status" value="1"/>
</dbReference>
<organism evidence="6 7">
    <name type="scientific">Labrys wisconsinensis</name>
    <dbReference type="NCBI Taxonomy" id="425677"/>
    <lineage>
        <taxon>Bacteria</taxon>
        <taxon>Pseudomonadati</taxon>
        <taxon>Pseudomonadota</taxon>
        <taxon>Alphaproteobacteria</taxon>
        <taxon>Hyphomicrobiales</taxon>
        <taxon>Xanthobacteraceae</taxon>
        <taxon>Labrys</taxon>
    </lineage>
</organism>
<evidence type="ECO:0000256" key="3">
    <source>
        <dbReference type="ARBA" id="ARBA00022741"/>
    </source>
</evidence>
<evidence type="ECO:0000313" key="7">
    <source>
        <dbReference type="Proteomes" id="UP001242480"/>
    </source>
</evidence>
<dbReference type="Gene3D" id="2.40.50.100">
    <property type="match status" value="1"/>
</dbReference>
<dbReference type="Proteomes" id="UP001242480">
    <property type="component" value="Unassembled WGS sequence"/>
</dbReference>
<sequence>MAEPGILLRLRSVSKSYGSVAILHAIDLDVRDGEFITLLGPSGSGKTTILRLIGGFTAPSGGEILLDGRDIAGVPINRRPFNTVFQDYALFPHLTVEANIGYGLVVRGTPRAEIATRVRDAIELVQLGGLGQRYPAQLSGGQRQRVALARAIICRPRLILLDEPLAALDVELRRQMQSFLKSIQTEIRTTFLFVTHDQEEAIAMADRICVMNAGRIQQIGSPHEVYYRPSCEFVAKFFGENNLIPGTLGPVEGTLRSIETGVGPILCSVEGQPAMAAAPAGSRAFAMCRPEAIGIGEAAPGENRIAATIGQVAFAGAATMATATAERDPALSLRARLPSRPDGSALTPGETVTLAVPASACRLVPA</sequence>
<dbReference type="InterPro" id="IPR003593">
    <property type="entry name" value="AAA+_ATPase"/>
</dbReference>
<gene>
    <name evidence="6" type="ORF">QO011_007294</name>
</gene>
<evidence type="ECO:0000256" key="1">
    <source>
        <dbReference type="ARBA" id="ARBA00005417"/>
    </source>
</evidence>
<protein>
    <submittedName>
        <fullName evidence="6">Spermidine/putrescine transport system ATP-binding protein</fullName>
    </submittedName>
</protein>
<dbReference type="PANTHER" id="PTHR42781">
    <property type="entry name" value="SPERMIDINE/PUTRESCINE IMPORT ATP-BINDING PROTEIN POTA"/>
    <property type="match status" value="1"/>
</dbReference>
<accession>A0ABU0JLY0</accession>
<dbReference type="Pfam" id="PF00005">
    <property type="entry name" value="ABC_tran"/>
    <property type="match status" value="1"/>
</dbReference>
<keyword evidence="7" id="KW-1185">Reference proteome</keyword>
<comment type="caution">
    <text evidence="6">The sequence shown here is derived from an EMBL/GenBank/DDBJ whole genome shotgun (WGS) entry which is preliminary data.</text>
</comment>
<evidence type="ECO:0000256" key="4">
    <source>
        <dbReference type="ARBA" id="ARBA00022840"/>
    </source>
</evidence>
<dbReference type="GO" id="GO:0005524">
    <property type="term" value="F:ATP binding"/>
    <property type="evidence" value="ECO:0007669"/>
    <property type="project" value="UniProtKB-KW"/>
</dbReference>
<dbReference type="SUPFAM" id="SSF52540">
    <property type="entry name" value="P-loop containing nucleoside triphosphate hydrolases"/>
    <property type="match status" value="1"/>
</dbReference>
<dbReference type="InterPro" id="IPR008995">
    <property type="entry name" value="Mo/tungstate-bd_C_term_dom"/>
</dbReference>
<dbReference type="PROSITE" id="PS50893">
    <property type="entry name" value="ABC_TRANSPORTER_2"/>
    <property type="match status" value="1"/>
</dbReference>
<dbReference type="InterPro" id="IPR013611">
    <property type="entry name" value="Transp-assoc_OB_typ2"/>
</dbReference>
<dbReference type="SUPFAM" id="SSF50331">
    <property type="entry name" value="MOP-like"/>
    <property type="match status" value="1"/>
</dbReference>
<dbReference type="Pfam" id="PF08402">
    <property type="entry name" value="TOBE_2"/>
    <property type="match status" value="1"/>
</dbReference>
<reference evidence="6 7" key="1">
    <citation type="submission" date="2023-07" db="EMBL/GenBank/DDBJ databases">
        <title>Genomic Encyclopedia of Type Strains, Phase IV (KMG-IV): sequencing the most valuable type-strain genomes for metagenomic binning, comparative biology and taxonomic classification.</title>
        <authorList>
            <person name="Goeker M."/>
        </authorList>
    </citation>
    <scope>NUCLEOTIDE SEQUENCE [LARGE SCALE GENOMIC DNA]</scope>
    <source>
        <strain evidence="6 7">DSM 19619</strain>
    </source>
</reference>
<keyword evidence="4 6" id="KW-0067">ATP-binding</keyword>
<proteinExistence type="inferred from homology"/>
<feature type="domain" description="ABC transporter" evidence="5">
    <location>
        <begin position="8"/>
        <end position="238"/>
    </location>
</feature>
<evidence type="ECO:0000313" key="6">
    <source>
        <dbReference type="EMBL" id="MDQ0474254.1"/>
    </source>
</evidence>
<dbReference type="InterPro" id="IPR017871">
    <property type="entry name" value="ABC_transporter-like_CS"/>
</dbReference>
<dbReference type="SMART" id="SM00382">
    <property type="entry name" value="AAA"/>
    <property type="match status" value="1"/>
</dbReference>
<dbReference type="RefSeq" id="WP_307283568.1">
    <property type="nucleotide sequence ID" value="NZ_JAUSVX010000021.1"/>
</dbReference>
<evidence type="ECO:0000259" key="5">
    <source>
        <dbReference type="PROSITE" id="PS50893"/>
    </source>
</evidence>
<evidence type="ECO:0000256" key="2">
    <source>
        <dbReference type="ARBA" id="ARBA00022448"/>
    </source>
</evidence>
<dbReference type="PANTHER" id="PTHR42781:SF4">
    <property type="entry name" value="SPERMIDINE_PUTRESCINE IMPORT ATP-BINDING PROTEIN POTA"/>
    <property type="match status" value="1"/>
</dbReference>
<dbReference type="InterPro" id="IPR027417">
    <property type="entry name" value="P-loop_NTPase"/>
</dbReference>